<name>A0AAD3T9G9_NEPGR</name>
<keyword evidence="3" id="KW-1185">Reference proteome</keyword>
<dbReference type="Proteomes" id="UP001279734">
    <property type="component" value="Unassembled WGS sequence"/>
</dbReference>
<evidence type="ECO:0000313" key="2">
    <source>
        <dbReference type="EMBL" id="GMH25330.1"/>
    </source>
</evidence>
<comment type="caution">
    <text evidence="2">The sequence shown here is derived from an EMBL/GenBank/DDBJ whole genome shotgun (WGS) entry which is preliminary data.</text>
</comment>
<feature type="compositionally biased region" description="Basic and acidic residues" evidence="1">
    <location>
        <begin position="57"/>
        <end position="68"/>
    </location>
</feature>
<sequence length="86" mass="9895">MNVARTLCNLGPEIPGVDRGLTANPQPSYVRVYRPPEENRARDSLVEAGLRAPTVKPNREHPKSDRNEAAAWRLNQHWERGGRRWR</sequence>
<organism evidence="2 3">
    <name type="scientific">Nepenthes gracilis</name>
    <name type="common">Slender pitcher plant</name>
    <dbReference type="NCBI Taxonomy" id="150966"/>
    <lineage>
        <taxon>Eukaryota</taxon>
        <taxon>Viridiplantae</taxon>
        <taxon>Streptophyta</taxon>
        <taxon>Embryophyta</taxon>
        <taxon>Tracheophyta</taxon>
        <taxon>Spermatophyta</taxon>
        <taxon>Magnoliopsida</taxon>
        <taxon>eudicotyledons</taxon>
        <taxon>Gunneridae</taxon>
        <taxon>Pentapetalae</taxon>
        <taxon>Caryophyllales</taxon>
        <taxon>Nepenthaceae</taxon>
        <taxon>Nepenthes</taxon>
    </lineage>
</organism>
<evidence type="ECO:0000256" key="1">
    <source>
        <dbReference type="SAM" id="MobiDB-lite"/>
    </source>
</evidence>
<accession>A0AAD3T9G9</accession>
<proteinExistence type="predicted"/>
<feature type="compositionally biased region" description="Basic and acidic residues" evidence="1">
    <location>
        <begin position="36"/>
        <end position="45"/>
    </location>
</feature>
<dbReference type="EMBL" id="BSYO01000029">
    <property type="protein sequence ID" value="GMH25330.1"/>
    <property type="molecule type" value="Genomic_DNA"/>
</dbReference>
<dbReference type="AlphaFoldDB" id="A0AAD3T9G9"/>
<evidence type="ECO:0000313" key="3">
    <source>
        <dbReference type="Proteomes" id="UP001279734"/>
    </source>
</evidence>
<feature type="region of interest" description="Disordered" evidence="1">
    <location>
        <begin position="36"/>
        <end position="74"/>
    </location>
</feature>
<reference evidence="2" key="1">
    <citation type="submission" date="2023-05" db="EMBL/GenBank/DDBJ databases">
        <title>Nepenthes gracilis genome sequencing.</title>
        <authorList>
            <person name="Fukushima K."/>
        </authorList>
    </citation>
    <scope>NUCLEOTIDE SEQUENCE</scope>
    <source>
        <strain evidence="2">SING2019-196</strain>
    </source>
</reference>
<gene>
    <name evidence="2" type="ORF">Nepgr_027173</name>
</gene>
<protein>
    <submittedName>
        <fullName evidence="2">Uncharacterized protein</fullName>
    </submittedName>
</protein>